<evidence type="ECO:0000256" key="1">
    <source>
        <dbReference type="ARBA" id="ARBA00000900"/>
    </source>
</evidence>
<feature type="domain" description="SIAH-type" evidence="14">
    <location>
        <begin position="144"/>
        <end position="202"/>
    </location>
</feature>
<evidence type="ECO:0000313" key="16">
    <source>
        <dbReference type="Proteomes" id="UP000594263"/>
    </source>
</evidence>
<dbReference type="Pfam" id="PF21362">
    <property type="entry name" value="Sina_RING"/>
    <property type="match status" value="1"/>
</dbReference>
<dbReference type="PANTHER" id="PTHR46632">
    <property type="entry name" value="E3 UBIQUITIN-PROTEIN LIGASE SINA-LIKE 4"/>
    <property type="match status" value="1"/>
</dbReference>
<evidence type="ECO:0000256" key="11">
    <source>
        <dbReference type="PROSITE-ProRule" id="PRU00455"/>
    </source>
</evidence>
<evidence type="ECO:0000256" key="7">
    <source>
        <dbReference type="ARBA" id="ARBA00022771"/>
    </source>
</evidence>
<feature type="compositionally biased region" description="Acidic residues" evidence="12">
    <location>
        <begin position="30"/>
        <end position="39"/>
    </location>
</feature>
<name>A0A7N0SZR9_KALFE</name>
<dbReference type="EnsemblPlants" id="Kaladp0016s0007.1.v1.1">
    <property type="protein sequence ID" value="Kaladp0016s0007.1.v1.1"/>
    <property type="gene ID" value="Kaladp0016s0007.v1.1"/>
</dbReference>
<dbReference type="Gramene" id="Kaladp0016s0007.3.v1.1">
    <property type="protein sequence ID" value="Kaladp0016s0007.3.v1.1"/>
    <property type="gene ID" value="Kaladp0016s0007.v1.1"/>
</dbReference>
<comment type="catalytic activity">
    <reaction evidence="1">
        <text>S-ubiquitinyl-[E2 ubiquitin-conjugating enzyme]-L-cysteine + [acceptor protein]-L-lysine = [E2 ubiquitin-conjugating enzyme]-L-cysteine + N(6)-ubiquitinyl-[acceptor protein]-L-lysine.</text>
        <dbReference type="EC" id="2.3.2.27"/>
    </reaction>
</comment>
<dbReference type="PROSITE" id="PS50089">
    <property type="entry name" value="ZF_RING_2"/>
    <property type="match status" value="1"/>
</dbReference>
<dbReference type="GO" id="GO:0016567">
    <property type="term" value="P:protein ubiquitination"/>
    <property type="evidence" value="ECO:0007669"/>
    <property type="project" value="UniProtKB-UniPathway"/>
</dbReference>
<dbReference type="PANTHER" id="PTHR46632:SF16">
    <property type="entry name" value="E3 UBIQUITIN-PROTEIN LIGASE SINA-LIKE 10"/>
    <property type="match status" value="1"/>
</dbReference>
<evidence type="ECO:0000256" key="2">
    <source>
        <dbReference type="ARBA" id="ARBA00004906"/>
    </source>
</evidence>
<keyword evidence="5" id="KW-0808">Transferase</keyword>
<dbReference type="Gramene" id="Kaladp0016s0007.1.v1.1">
    <property type="protein sequence ID" value="Kaladp0016s0007.1.v1.1"/>
    <property type="gene ID" value="Kaladp0016s0007.v1.1"/>
</dbReference>
<feature type="domain" description="RING-type" evidence="13">
    <location>
        <begin position="91"/>
        <end position="127"/>
    </location>
</feature>
<evidence type="ECO:0000256" key="9">
    <source>
        <dbReference type="ARBA" id="ARBA00022833"/>
    </source>
</evidence>
<dbReference type="GO" id="GO:0008270">
    <property type="term" value="F:zinc ion binding"/>
    <property type="evidence" value="ECO:0007669"/>
    <property type="project" value="UniProtKB-KW"/>
</dbReference>
<dbReference type="OMA" id="AHESKCI"/>
<comment type="pathway">
    <text evidence="2">Protein modification; protein ubiquitination.</text>
</comment>
<dbReference type="InterPro" id="IPR044286">
    <property type="entry name" value="SINL_plant"/>
</dbReference>
<accession>A0A7N0SZR9</accession>
<dbReference type="InterPro" id="IPR049548">
    <property type="entry name" value="Sina-like_RING"/>
</dbReference>
<dbReference type="CDD" id="cd16571">
    <property type="entry name" value="RING-HC_SIAHs"/>
    <property type="match status" value="1"/>
</dbReference>
<evidence type="ECO:0000256" key="6">
    <source>
        <dbReference type="ARBA" id="ARBA00022723"/>
    </source>
</evidence>
<dbReference type="SUPFAM" id="SSF57850">
    <property type="entry name" value="RING/U-box"/>
    <property type="match status" value="1"/>
</dbReference>
<dbReference type="InterPro" id="IPR013083">
    <property type="entry name" value="Znf_RING/FYVE/PHD"/>
</dbReference>
<evidence type="ECO:0000259" key="14">
    <source>
        <dbReference type="PROSITE" id="PS51081"/>
    </source>
</evidence>
<reference evidence="15" key="1">
    <citation type="submission" date="2021-01" db="UniProtKB">
        <authorList>
            <consortium name="EnsemblPlants"/>
        </authorList>
    </citation>
    <scope>IDENTIFICATION</scope>
</reference>
<dbReference type="Pfam" id="PF21361">
    <property type="entry name" value="Sina_ZnF"/>
    <property type="match status" value="1"/>
</dbReference>
<keyword evidence="6" id="KW-0479">Metal-binding</keyword>
<evidence type="ECO:0000313" key="15">
    <source>
        <dbReference type="EnsemblPlants" id="Kaladp0016s0007.2.v1.1"/>
    </source>
</evidence>
<dbReference type="EnsemblPlants" id="Kaladp0016s0007.3.v1.1">
    <property type="protein sequence ID" value="Kaladp0016s0007.3.v1.1"/>
    <property type="gene ID" value="Kaladp0016s0007.v1.1"/>
</dbReference>
<dbReference type="Proteomes" id="UP000594263">
    <property type="component" value="Unplaced"/>
</dbReference>
<dbReference type="EnsemblPlants" id="Kaladp0016s0007.2.v1.1">
    <property type="protein sequence ID" value="Kaladp0016s0007.2.v1.1"/>
    <property type="gene ID" value="Kaladp0016s0007.v1.1"/>
</dbReference>
<comment type="function">
    <text evidence="10">E3 ubiquitin-protein ligase that mediates ubiquitination and subsequent proteasomal degradation of target proteins. E3 ubiquitin ligases accept ubiquitin from an E2 ubiquitin-conjugating enzyme in the form of a thioester and then directly transfers the ubiquitin to targeted substrates. It probably triggers the ubiquitin-mediated degradation of different substrates.</text>
</comment>
<protein>
    <recommendedName>
        <fullName evidence="4">RING-type E3 ubiquitin transferase</fullName>
        <ecNumber evidence="4">2.3.2.27</ecNumber>
    </recommendedName>
</protein>
<keyword evidence="8" id="KW-0833">Ubl conjugation pathway</keyword>
<evidence type="ECO:0000259" key="13">
    <source>
        <dbReference type="PROSITE" id="PS50089"/>
    </source>
</evidence>
<sequence>MVKFSLTERDSAAEGEPSSRKAKRARVFSDEDDDDEDFNDFFNVGREDETGGSVNEVGDKEAAGVGKQAGASSSRDGSISVILTDPEVLDCTICYDSLKIPVFQCENGHIACSSCCTRIKNKCPSCSFPIGYNRCRAIEKVIESVKVLCQNSLYGCSERPSLNVRKDHEDKCIHTPSTCPISGCSFLGSCQQLSRHCSARHSASVKRFQYNHLLSFSLEKDCRIIILQEEKEGALFILNNASEMYGNVVTVKYIGPLLSKRILSYDLLARQDINTLRLQSFMENHSALVGVSSCFLIVPHAFFNSSRLLKMELCIRLANLS</sequence>
<dbReference type="GO" id="GO:0061630">
    <property type="term" value="F:ubiquitin protein ligase activity"/>
    <property type="evidence" value="ECO:0007669"/>
    <property type="project" value="UniProtKB-EC"/>
</dbReference>
<dbReference type="AlphaFoldDB" id="A0A7N0SZR9"/>
<evidence type="ECO:0000256" key="12">
    <source>
        <dbReference type="SAM" id="MobiDB-lite"/>
    </source>
</evidence>
<evidence type="ECO:0000256" key="8">
    <source>
        <dbReference type="ARBA" id="ARBA00022786"/>
    </source>
</evidence>
<evidence type="ECO:0000256" key="3">
    <source>
        <dbReference type="ARBA" id="ARBA00009119"/>
    </source>
</evidence>
<evidence type="ECO:0000256" key="5">
    <source>
        <dbReference type="ARBA" id="ARBA00022679"/>
    </source>
</evidence>
<evidence type="ECO:0000256" key="10">
    <source>
        <dbReference type="ARBA" id="ARBA00024004"/>
    </source>
</evidence>
<dbReference type="Gene3D" id="3.30.40.10">
    <property type="entry name" value="Zinc/RING finger domain, C3HC4 (zinc finger)"/>
    <property type="match status" value="1"/>
</dbReference>
<keyword evidence="7 11" id="KW-0863">Zinc-finger</keyword>
<dbReference type="SUPFAM" id="SSF49599">
    <property type="entry name" value="TRAF domain-like"/>
    <property type="match status" value="1"/>
</dbReference>
<proteinExistence type="inferred from homology"/>
<dbReference type="InterPro" id="IPR013010">
    <property type="entry name" value="Znf_SIAH"/>
</dbReference>
<keyword evidence="16" id="KW-1185">Reference proteome</keyword>
<dbReference type="InterPro" id="IPR001841">
    <property type="entry name" value="Znf_RING"/>
</dbReference>
<feature type="compositionally biased region" description="Basic and acidic residues" evidence="12">
    <location>
        <begin position="1"/>
        <end position="12"/>
    </location>
</feature>
<dbReference type="UniPathway" id="UPA00143"/>
<comment type="similarity">
    <text evidence="3">Belongs to the SINA (Seven in absentia) family.</text>
</comment>
<dbReference type="Gramene" id="Kaladp0016s0007.2.v1.1">
    <property type="protein sequence ID" value="Kaladp0016s0007.2.v1.1"/>
    <property type="gene ID" value="Kaladp0016s0007.v1.1"/>
</dbReference>
<organism evidence="15 16">
    <name type="scientific">Kalanchoe fedtschenkoi</name>
    <name type="common">Lavender scallops</name>
    <name type="synonym">South American air plant</name>
    <dbReference type="NCBI Taxonomy" id="63787"/>
    <lineage>
        <taxon>Eukaryota</taxon>
        <taxon>Viridiplantae</taxon>
        <taxon>Streptophyta</taxon>
        <taxon>Embryophyta</taxon>
        <taxon>Tracheophyta</taxon>
        <taxon>Spermatophyta</taxon>
        <taxon>Magnoliopsida</taxon>
        <taxon>eudicotyledons</taxon>
        <taxon>Gunneridae</taxon>
        <taxon>Pentapetalae</taxon>
        <taxon>Saxifragales</taxon>
        <taxon>Crassulaceae</taxon>
        <taxon>Kalanchoe</taxon>
    </lineage>
</organism>
<dbReference type="EC" id="2.3.2.27" evidence="4"/>
<evidence type="ECO:0000256" key="4">
    <source>
        <dbReference type="ARBA" id="ARBA00012483"/>
    </source>
</evidence>
<keyword evidence="9" id="KW-0862">Zinc</keyword>
<dbReference type="PROSITE" id="PS51081">
    <property type="entry name" value="ZF_SIAH"/>
    <property type="match status" value="1"/>
</dbReference>
<feature type="region of interest" description="Disordered" evidence="12">
    <location>
        <begin position="1"/>
        <end position="76"/>
    </location>
</feature>